<organism evidence="1">
    <name type="scientific">Neisseria meningitidis alpha275</name>
    <dbReference type="NCBI Taxonomy" id="295996"/>
    <lineage>
        <taxon>Bacteria</taxon>
        <taxon>Pseudomonadati</taxon>
        <taxon>Pseudomonadota</taxon>
        <taxon>Betaproteobacteria</taxon>
        <taxon>Neisseriales</taxon>
        <taxon>Neisseriaceae</taxon>
        <taxon>Neisseria</taxon>
    </lineage>
</organism>
<reference evidence="1" key="1">
    <citation type="journal article" date="2008" name="Proc. Natl. Acad. Sci. U.S.A.">
        <title>Whole-genome comparison of disease and carriage strains provides insights into virulence evolution in Neisseria meningitidis.</title>
        <authorList>
            <person name="Schoen C."/>
            <person name="Blom J."/>
            <person name="Claus H."/>
            <person name="Schramm-Glueck A."/>
            <person name="Brandt P."/>
            <person name="Mueller T."/>
            <person name="Goesmann A."/>
            <person name="Joseph B."/>
            <person name="Konietzny S."/>
            <person name="Kurzai O."/>
            <person name="Schmitt C."/>
            <person name="Friedrich T."/>
            <person name="Linke B."/>
            <person name="Vogel U."/>
            <person name="Frosch M."/>
        </authorList>
    </citation>
    <scope>NUCLEOTIDE SEQUENCE</scope>
    <source>
        <strain evidence="1">Alpha275</strain>
    </source>
</reference>
<protein>
    <submittedName>
        <fullName evidence="1">Uncharacterized protein</fullName>
    </submittedName>
</protein>
<accession>C6SKH2</accession>
<sequence length="46" mass="5400">MRRVHHLFLQWLKPRFSGRRGLGFPEGRAVCALCPFRRAGARFESE</sequence>
<evidence type="ECO:0000313" key="1">
    <source>
        <dbReference type="EMBL" id="CBA08191.1"/>
    </source>
</evidence>
<dbReference type="AlphaFoldDB" id="C6SKH2"/>
<dbReference type="EMBL" id="AM889138">
    <property type="protein sequence ID" value="CBA08191.1"/>
    <property type="molecule type" value="Genomic_DNA"/>
</dbReference>
<gene>
    <name evidence="1" type="ORF">NMW_1443</name>
</gene>
<name>C6SKH2_NEIME</name>
<proteinExistence type="predicted"/>